<dbReference type="Gene3D" id="3.40.50.720">
    <property type="entry name" value="NAD(P)-binding Rossmann-like Domain"/>
    <property type="match status" value="1"/>
</dbReference>
<dbReference type="PANTHER" id="PTHR48079:SF6">
    <property type="entry name" value="NAD(P)-BINDING DOMAIN-CONTAINING PROTEIN-RELATED"/>
    <property type="match status" value="1"/>
</dbReference>
<dbReference type="PANTHER" id="PTHR48079">
    <property type="entry name" value="PROTEIN YEEZ"/>
    <property type="match status" value="1"/>
</dbReference>
<dbReference type="Pfam" id="PF01370">
    <property type="entry name" value="Epimerase"/>
    <property type="match status" value="1"/>
</dbReference>
<dbReference type="SUPFAM" id="SSF51735">
    <property type="entry name" value="NAD(P)-binding Rossmann-fold domains"/>
    <property type="match status" value="1"/>
</dbReference>
<evidence type="ECO:0000313" key="2">
    <source>
        <dbReference type="EMBL" id="MBC3917240.1"/>
    </source>
</evidence>
<comment type="caution">
    <text evidence="2">The sequence shown here is derived from an EMBL/GenBank/DDBJ whole genome shotgun (WGS) entry which is preliminary data.</text>
</comment>
<dbReference type="InterPro" id="IPR051783">
    <property type="entry name" value="NAD(P)-dependent_oxidoreduct"/>
</dbReference>
<name>A0ABR6ZMW3_9BURK</name>
<dbReference type="InterPro" id="IPR036291">
    <property type="entry name" value="NAD(P)-bd_dom_sf"/>
</dbReference>
<feature type="domain" description="NAD-dependent epimerase/dehydratase" evidence="1">
    <location>
        <begin position="15"/>
        <end position="226"/>
    </location>
</feature>
<protein>
    <submittedName>
        <fullName evidence="2">NAD(P)H-binding protein</fullName>
    </submittedName>
</protein>
<dbReference type="Proteomes" id="UP000650424">
    <property type="component" value="Unassembled WGS sequence"/>
</dbReference>
<dbReference type="EMBL" id="JACOGF010000003">
    <property type="protein sequence ID" value="MBC3917240.1"/>
    <property type="molecule type" value="Genomic_DNA"/>
</dbReference>
<keyword evidence="3" id="KW-1185">Reference proteome</keyword>
<dbReference type="RefSeq" id="WP_186946477.1">
    <property type="nucleotide sequence ID" value="NZ_JACOGF010000003.1"/>
</dbReference>
<dbReference type="InterPro" id="IPR001509">
    <property type="entry name" value="Epimerase_deHydtase"/>
</dbReference>
<organism evidence="2 3">
    <name type="scientific">Undibacterium hunanense</name>
    <dbReference type="NCBI Taxonomy" id="2762292"/>
    <lineage>
        <taxon>Bacteria</taxon>
        <taxon>Pseudomonadati</taxon>
        <taxon>Pseudomonadota</taxon>
        <taxon>Betaproteobacteria</taxon>
        <taxon>Burkholderiales</taxon>
        <taxon>Oxalobacteraceae</taxon>
        <taxon>Undibacterium</taxon>
    </lineage>
</organism>
<proteinExistence type="predicted"/>
<evidence type="ECO:0000313" key="3">
    <source>
        <dbReference type="Proteomes" id="UP000650424"/>
    </source>
</evidence>
<accession>A0ABR6ZMW3</accession>
<gene>
    <name evidence="2" type="ORF">H8L32_07125</name>
</gene>
<evidence type="ECO:0000259" key="1">
    <source>
        <dbReference type="Pfam" id="PF01370"/>
    </source>
</evidence>
<sequence length="351" mass="38966">MNQQTSGHIQNNKQALVLGATGGIGGEVARLLMQRGWQVTSLHRHPEQVKDKTAAHIWLTGDVMVQEDVMRAADGKSIIVHAVNPPGYRDWEKLVLPMMDNTIAAAKACGARIVLPGTVYNFGPDSFPLIAENASQFPITKKGKIRVEMEHRLRLAASQGVKSLIVRAGDFFGPKAANNWFSQGLVTPGKAVNVVRYPGSAGMGHQWAYLPDVAETMVRLLERESELDNFARFHMEGHWDHDGQQMVAAIGRVTAQPALKASWFPWPLFYLLAPFQQTFKEMLEMRYLWRTPVKLSNQALLDFLGEEPRTPLDVTVRSSLAGLGCMSHDAAYESGIPDTRNYSVTPNHNRA</sequence>
<reference evidence="2 3" key="1">
    <citation type="submission" date="2020-08" db="EMBL/GenBank/DDBJ databases">
        <title>Novel species isolated from subtropical streams in China.</title>
        <authorList>
            <person name="Lu H."/>
        </authorList>
    </citation>
    <scope>NUCLEOTIDE SEQUENCE [LARGE SCALE GENOMIC DNA]</scope>
    <source>
        <strain evidence="2 3">CY18W</strain>
    </source>
</reference>